<dbReference type="GO" id="GO:0016787">
    <property type="term" value="F:hydrolase activity"/>
    <property type="evidence" value="ECO:0007669"/>
    <property type="project" value="UniProtKB-KW"/>
</dbReference>
<dbReference type="PANTHER" id="PTHR48081">
    <property type="entry name" value="AB HYDROLASE SUPERFAMILY PROTEIN C4A8.06C"/>
    <property type="match status" value="1"/>
</dbReference>
<organism evidence="3 4">
    <name type="scientific">Galliscardovia ingluviei</name>
    <dbReference type="NCBI Taxonomy" id="1769422"/>
    <lineage>
        <taxon>Bacteria</taxon>
        <taxon>Bacillati</taxon>
        <taxon>Actinomycetota</taxon>
        <taxon>Actinomycetes</taxon>
        <taxon>Bifidobacteriales</taxon>
        <taxon>Bifidobacteriaceae</taxon>
        <taxon>Galliscardovia</taxon>
    </lineage>
</organism>
<dbReference type="AlphaFoldDB" id="A0A8J3ALT6"/>
<dbReference type="PANTHER" id="PTHR48081:SF6">
    <property type="entry name" value="PEPTIDASE S9 PROLYL OLIGOPEPTIDASE CATALYTIC DOMAIN-CONTAINING PROTEIN"/>
    <property type="match status" value="1"/>
</dbReference>
<protein>
    <submittedName>
        <fullName evidence="3">Acetylesterase</fullName>
    </submittedName>
</protein>
<feature type="domain" description="BD-FAE-like" evidence="2">
    <location>
        <begin position="31"/>
        <end position="214"/>
    </location>
</feature>
<dbReference type="Proteomes" id="UP000619536">
    <property type="component" value="Unassembled WGS sequence"/>
</dbReference>
<comment type="caution">
    <text evidence="3">The sequence shown here is derived from an EMBL/GenBank/DDBJ whole genome shotgun (WGS) entry which is preliminary data.</text>
</comment>
<keyword evidence="4" id="KW-1185">Reference proteome</keyword>
<evidence type="ECO:0000256" key="1">
    <source>
        <dbReference type="ARBA" id="ARBA00022801"/>
    </source>
</evidence>
<dbReference type="Gene3D" id="3.40.50.1820">
    <property type="entry name" value="alpha/beta hydrolase"/>
    <property type="match status" value="1"/>
</dbReference>
<dbReference type="Pfam" id="PF20434">
    <property type="entry name" value="BD-FAE"/>
    <property type="match status" value="1"/>
</dbReference>
<dbReference type="InterPro" id="IPR029058">
    <property type="entry name" value="AB_hydrolase_fold"/>
</dbReference>
<dbReference type="SUPFAM" id="SSF53474">
    <property type="entry name" value="alpha/beta-Hydrolases"/>
    <property type="match status" value="1"/>
</dbReference>
<sequence length="271" mass="29525">MQYITQTITGADGSNAQFIGYVIDNSPEIDEQRTRPAVLILPGGGYEMTSDREAEPIALRFVGAGYHAFILRYSTFPSLYPTALLQAAAAMQLIRAHASQWHVKADAICVLGFSAGGHLAANLSTTASDDVLQANGFQPNEVRPNGLMLSYPVISSGEFAHRGSFDHLLGEQKDNPQMLQQLSLEQHINSVTPPIFVWHTLTDTAVPVENTLMLISACRAAGVSIEAHIFPEGDHGLSLGTWETSHNKQQVVPAVQPWFDLAVHWLGRTLL</sequence>
<keyword evidence="1" id="KW-0378">Hydrolase</keyword>
<evidence type="ECO:0000313" key="3">
    <source>
        <dbReference type="EMBL" id="GGI15105.1"/>
    </source>
</evidence>
<dbReference type="InterPro" id="IPR050300">
    <property type="entry name" value="GDXG_lipolytic_enzyme"/>
</dbReference>
<reference evidence="3" key="1">
    <citation type="journal article" date="2014" name="Int. J. Syst. Evol. Microbiol.">
        <title>Complete genome sequence of Corynebacterium casei LMG S-19264T (=DSM 44701T), isolated from a smear-ripened cheese.</title>
        <authorList>
            <consortium name="US DOE Joint Genome Institute (JGI-PGF)"/>
            <person name="Walter F."/>
            <person name="Albersmeier A."/>
            <person name="Kalinowski J."/>
            <person name="Ruckert C."/>
        </authorList>
    </citation>
    <scope>NUCLEOTIDE SEQUENCE</scope>
    <source>
        <strain evidence="3">CCM 8606</strain>
    </source>
</reference>
<dbReference type="InterPro" id="IPR049492">
    <property type="entry name" value="BD-FAE-like_dom"/>
</dbReference>
<dbReference type="RefSeq" id="WP_188355602.1">
    <property type="nucleotide sequence ID" value="NZ_BMDH01000004.1"/>
</dbReference>
<dbReference type="EMBL" id="BMDH01000004">
    <property type="protein sequence ID" value="GGI15105.1"/>
    <property type="molecule type" value="Genomic_DNA"/>
</dbReference>
<name>A0A8J3ALT6_9BIFI</name>
<evidence type="ECO:0000313" key="4">
    <source>
        <dbReference type="Proteomes" id="UP000619536"/>
    </source>
</evidence>
<evidence type="ECO:0000259" key="2">
    <source>
        <dbReference type="Pfam" id="PF20434"/>
    </source>
</evidence>
<proteinExistence type="predicted"/>
<reference evidence="3" key="2">
    <citation type="submission" date="2020-09" db="EMBL/GenBank/DDBJ databases">
        <authorList>
            <person name="Sun Q."/>
            <person name="Sedlacek I."/>
        </authorList>
    </citation>
    <scope>NUCLEOTIDE SEQUENCE</scope>
    <source>
        <strain evidence="3">CCM 8606</strain>
    </source>
</reference>
<gene>
    <name evidence="3" type="ORF">GCM10007377_14250</name>
</gene>
<accession>A0A8J3ALT6</accession>